<dbReference type="RefSeq" id="WP_152350629.1">
    <property type="nucleotide sequence ID" value="NZ_WBSN01000011.1"/>
</dbReference>
<evidence type="ECO:0000256" key="2">
    <source>
        <dbReference type="ARBA" id="ARBA00022525"/>
    </source>
</evidence>
<reference evidence="10 11" key="1">
    <citation type="submission" date="2019-10" db="EMBL/GenBank/DDBJ databases">
        <title>Bifidobacterium from non-human primates.</title>
        <authorList>
            <person name="Modesto M."/>
        </authorList>
    </citation>
    <scope>NUCLEOTIDE SEQUENCE [LARGE SCALE GENOMIC DNA]</scope>
    <source>
        <strain evidence="10 11">TREC</strain>
    </source>
</reference>
<evidence type="ECO:0000313" key="10">
    <source>
        <dbReference type="EMBL" id="NEG78904.1"/>
    </source>
</evidence>
<feature type="domain" description="SpaA-like prealbumin fold" evidence="9">
    <location>
        <begin position="400"/>
        <end position="503"/>
    </location>
</feature>
<dbReference type="InterPro" id="IPR048052">
    <property type="entry name" value="FM1-like"/>
</dbReference>
<dbReference type="NCBIfam" id="TIGR01167">
    <property type="entry name" value="LPXTG_anchor"/>
    <property type="match status" value="1"/>
</dbReference>
<evidence type="ECO:0000313" key="11">
    <source>
        <dbReference type="Proteomes" id="UP000469763"/>
    </source>
</evidence>
<dbReference type="GO" id="GO:0005975">
    <property type="term" value="P:carbohydrate metabolic process"/>
    <property type="evidence" value="ECO:0007669"/>
    <property type="project" value="UniProtKB-ARBA"/>
</dbReference>
<name>A0A7K3TJT0_9BIFI</name>
<proteinExistence type="predicted"/>
<dbReference type="NCBIfam" id="NF033902">
    <property type="entry name" value="iso_D2_wall_anc"/>
    <property type="match status" value="1"/>
</dbReference>
<dbReference type="OrthoDB" id="1819349at2"/>
<evidence type="ECO:0000256" key="1">
    <source>
        <dbReference type="ARBA" id="ARBA00022512"/>
    </source>
</evidence>
<keyword evidence="6" id="KW-0472">Membrane</keyword>
<protein>
    <submittedName>
        <fullName evidence="10">SpaH/EbpB family LPXTG-anchored major pilin</fullName>
    </submittedName>
</protein>
<dbReference type="NCBIfam" id="TIGR04226">
    <property type="entry name" value="RrgB_K2N_iso_D2"/>
    <property type="match status" value="1"/>
</dbReference>
<feature type="domain" description="Gram-positive pilin backbone subunit 2 Cna-B-like" evidence="8">
    <location>
        <begin position="253"/>
        <end position="380"/>
    </location>
</feature>
<dbReference type="InterPro" id="IPR013783">
    <property type="entry name" value="Ig-like_fold"/>
</dbReference>
<feature type="domain" description="Gram-positive cocci surface proteins LPxTG" evidence="7">
    <location>
        <begin position="530"/>
        <end position="566"/>
    </location>
</feature>
<sequence>MTTQHTTLRTRFKSLAGGIGAALTALAALAGLLAAVGSGAAPAMAIGREDTGEVTIGNVEAGTTATAYQVLDVRYDYAADRPSNPQYVWSEGVRAWVTEHYPQYIGDDGAVTDQFADLPSDTVVASGSSADRAPATDIAAFTDALSAAVVLRKATPADTVTVTATVVAGEEASARFDLPMGGYLIHVTGGAYVYRAVMANVIPAFHDGSWRIDPVSIASKRALPGVDKSVNETVPGHVSGKGANGTGSDSAGIGETVSFDLRADVPVFPANAVNRRFVLADALDPGLTLNADSITVSGVNAGVEETPLVAGTAYDLVTSDAKDLDGHAVSFLVDMSAERYAAVAGYRSIHVRYTAVVNRNAVVGPGGNRNEVRLQYSTNPYAQDDHRTERDDVVVYAYGLAILKTGSDNHPLTGAEFELLDADGATLRVVAVDEARGLYRLPEAGKTEGFAQSLHVATDAANPGRLNIAGLDQGDYALRETKAPEGYVLNSTPIAFTIADTGKTEDGLGEYTGNVTGQEDANPGYAFGTVANFKGGLPQTGGVGTVVFGVVGALLIAGGAVLMATRVGRRARRR</sequence>
<gene>
    <name evidence="10" type="ORF">GFD22_07960</name>
</gene>
<dbReference type="Proteomes" id="UP000469763">
    <property type="component" value="Unassembled WGS sequence"/>
</dbReference>
<dbReference type="InterPro" id="IPR019931">
    <property type="entry name" value="LPXTG_anchor"/>
</dbReference>
<evidence type="ECO:0000259" key="8">
    <source>
        <dbReference type="Pfam" id="PF16569"/>
    </source>
</evidence>
<keyword evidence="1" id="KW-0134">Cell wall</keyword>
<dbReference type="EMBL" id="WHZY01000012">
    <property type="protein sequence ID" value="NEG78904.1"/>
    <property type="molecule type" value="Genomic_DNA"/>
</dbReference>
<organism evidence="10 11">
    <name type="scientific">Bifidobacterium avesanii</name>
    <dbReference type="NCBI Taxonomy" id="1798157"/>
    <lineage>
        <taxon>Bacteria</taxon>
        <taxon>Bacillati</taxon>
        <taxon>Actinomycetota</taxon>
        <taxon>Actinomycetes</taxon>
        <taxon>Bifidobacteriales</taxon>
        <taxon>Bifidobacteriaceae</taxon>
        <taxon>Bifidobacterium</taxon>
    </lineage>
</organism>
<evidence type="ECO:0000259" key="9">
    <source>
        <dbReference type="Pfam" id="PF17802"/>
    </source>
</evidence>
<keyword evidence="11" id="KW-1185">Reference proteome</keyword>
<dbReference type="Gene3D" id="2.60.40.10">
    <property type="entry name" value="Immunoglobulins"/>
    <property type="match status" value="1"/>
</dbReference>
<evidence type="ECO:0000259" key="7">
    <source>
        <dbReference type="Pfam" id="PF00746"/>
    </source>
</evidence>
<evidence type="ECO:0000256" key="4">
    <source>
        <dbReference type="ARBA" id="ARBA00023088"/>
    </source>
</evidence>
<dbReference type="InterPro" id="IPR026466">
    <property type="entry name" value="Fim_isopep_form_D2_dom"/>
</dbReference>
<evidence type="ECO:0000256" key="6">
    <source>
        <dbReference type="SAM" id="Phobius"/>
    </source>
</evidence>
<accession>A0A7K3TJT0</accession>
<keyword evidence="4" id="KW-0572">Peptidoglycan-anchor</keyword>
<evidence type="ECO:0000256" key="5">
    <source>
        <dbReference type="SAM" id="MobiDB-lite"/>
    </source>
</evidence>
<evidence type="ECO:0000256" key="3">
    <source>
        <dbReference type="ARBA" id="ARBA00022729"/>
    </source>
</evidence>
<keyword evidence="6" id="KW-0812">Transmembrane</keyword>
<dbReference type="Pfam" id="PF16569">
    <property type="entry name" value="GramPos_pilinBB"/>
    <property type="match status" value="1"/>
</dbReference>
<keyword evidence="6" id="KW-1133">Transmembrane helix</keyword>
<keyword evidence="2" id="KW-0964">Secreted</keyword>
<dbReference type="InterPro" id="IPR032334">
    <property type="entry name" value="GramPos_pilinBB"/>
</dbReference>
<feature type="transmembrane region" description="Helical" evidence="6">
    <location>
        <begin position="542"/>
        <end position="564"/>
    </location>
</feature>
<keyword evidence="3" id="KW-0732">Signal</keyword>
<comment type="caution">
    <text evidence="10">The sequence shown here is derived from an EMBL/GenBank/DDBJ whole genome shotgun (WGS) entry which is preliminary data.</text>
</comment>
<dbReference type="Pfam" id="PF00746">
    <property type="entry name" value="Gram_pos_anchor"/>
    <property type="match status" value="1"/>
</dbReference>
<dbReference type="Pfam" id="PF17802">
    <property type="entry name" value="SpaA"/>
    <property type="match status" value="1"/>
</dbReference>
<dbReference type="AlphaFoldDB" id="A0A7K3TJT0"/>
<feature type="region of interest" description="Disordered" evidence="5">
    <location>
        <begin position="228"/>
        <end position="249"/>
    </location>
</feature>
<dbReference type="InterPro" id="IPR041033">
    <property type="entry name" value="SpaA_PFL_dom_1"/>
</dbReference>
<dbReference type="Gene3D" id="2.60.40.740">
    <property type="match status" value="1"/>
</dbReference>